<protein>
    <submittedName>
        <fullName evidence="1">Uncharacterized protein</fullName>
    </submittedName>
</protein>
<sequence length="142" mass="15506">MSTVINISTYLLFNGQATQALEFYHEVLGGDLDIMRHGDMGNTEHPDWVMHGQLSTPFGWDLMAGDHPNEEAPAKVGNTQACIWGDDSVRMTEIFNALAVGGTVQTALAQQMWGDSYGDLTDQFGIFWAVNISGNRTAPLAD</sequence>
<evidence type="ECO:0000313" key="2">
    <source>
        <dbReference type="Proteomes" id="UP000183530"/>
    </source>
</evidence>
<gene>
    <name evidence="1" type="ORF">BHE16_07845</name>
</gene>
<dbReference type="Gene3D" id="3.10.180.10">
    <property type="entry name" value="2,3-Dihydroxybiphenyl 1,2-Dioxygenase, domain 1"/>
    <property type="match status" value="1"/>
</dbReference>
<dbReference type="Proteomes" id="UP000183530">
    <property type="component" value="Chromosome"/>
</dbReference>
<organism evidence="1 2">
    <name type="scientific">Neomicrococcus aestuarii</name>
    <dbReference type="NCBI Taxonomy" id="556325"/>
    <lineage>
        <taxon>Bacteria</taxon>
        <taxon>Bacillati</taxon>
        <taxon>Actinomycetota</taxon>
        <taxon>Actinomycetes</taxon>
        <taxon>Micrococcales</taxon>
        <taxon>Micrococcaceae</taxon>
        <taxon>Neomicrococcus</taxon>
    </lineage>
</organism>
<dbReference type="SUPFAM" id="SSF54593">
    <property type="entry name" value="Glyoxalase/Bleomycin resistance protein/Dihydroxybiphenyl dioxygenase"/>
    <property type="match status" value="1"/>
</dbReference>
<keyword evidence="2" id="KW-1185">Reference proteome</keyword>
<reference evidence="1 2" key="1">
    <citation type="submission" date="2016-11" db="EMBL/GenBank/DDBJ databases">
        <title>Genome sequencing of Zhihengliuella aestuarii B18 antagonistic to Plasmodiophora brassicae.</title>
        <authorList>
            <person name="Luo Y."/>
        </authorList>
    </citation>
    <scope>NUCLEOTIDE SEQUENCE [LARGE SCALE GENOMIC DNA]</scope>
    <source>
        <strain evidence="1 2">B18</strain>
    </source>
</reference>
<dbReference type="InterPro" id="IPR028973">
    <property type="entry name" value="PhnB-like"/>
</dbReference>
<dbReference type="PANTHER" id="PTHR33990:SF1">
    <property type="entry name" value="PROTEIN YJDN"/>
    <property type="match status" value="1"/>
</dbReference>
<evidence type="ECO:0000313" key="1">
    <source>
        <dbReference type="EMBL" id="APF40933.1"/>
    </source>
</evidence>
<dbReference type="PANTHER" id="PTHR33990">
    <property type="entry name" value="PROTEIN YJDN-RELATED"/>
    <property type="match status" value="1"/>
</dbReference>
<proteinExistence type="predicted"/>
<dbReference type="AlphaFoldDB" id="A0A1L2ZNF3"/>
<dbReference type="InterPro" id="IPR029068">
    <property type="entry name" value="Glyas_Bleomycin-R_OHBP_Dase"/>
</dbReference>
<dbReference type="KEGG" id="nae:BHE16_07845"/>
<dbReference type="STRING" id="556325.BHE16_07845"/>
<name>A0A1L2ZNF3_9MICC</name>
<accession>A0A1L2ZNF3</accession>
<dbReference type="CDD" id="cd06588">
    <property type="entry name" value="PhnB_like"/>
    <property type="match status" value="1"/>
</dbReference>
<dbReference type="EMBL" id="CP018135">
    <property type="protein sequence ID" value="APF40933.1"/>
    <property type="molecule type" value="Genomic_DNA"/>
</dbReference>